<dbReference type="Gene3D" id="1.10.3810.10">
    <property type="entry name" value="Biosynthetic peptidoglycan transglycosylase-like"/>
    <property type="match status" value="1"/>
</dbReference>
<dbReference type="Gene3D" id="3.40.710.10">
    <property type="entry name" value="DD-peptidase/beta-lactamase superfamily"/>
    <property type="match status" value="1"/>
</dbReference>
<dbReference type="CDD" id="cd06577">
    <property type="entry name" value="PASTA_pknB"/>
    <property type="match status" value="1"/>
</dbReference>
<dbReference type="GO" id="GO:0006508">
    <property type="term" value="P:proteolysis"/>
    <property type="evidence" value="ECO:0007669"/>
    <property type="project" value="UniProtKB-KW"/>
</dbReference>
<comment type="catalytic activity">
    <reaction evidence="7">
        <text>Preferential cleavage: (Ac)2-L-Lys-D-Ala-|-D-Ala. Also transpeptidation of peptidyl-alanyl moieties that are N-acyl substituents of D-alanine.</text>
        <dbReference type="EC" id="3.4.16.4"/>
    </reaction>
</comment>
<dbReference type="Pfam" id="PF03793">
    <property type="entry name" value="PASTA"/>
    <property type="match status" value="1"/>
</dbReference>
<evidence type="ECO:0000256" key="1">
    <source>
        <dbReference type="ARBA" id="ARBA00022645"/>
    </source>
</evidence>
<protein>
    <submittedName>
        <fullName evidence="11">Transglycosylase domain-containing protein</fullName>
    </submittedName>
</protein>
<evidence type="ECO:0000256" key="2">
    <source>
        <dbReference type="ARBA" id="ARBA00022670"/>
    </source>
</evidence>
<evidence type="ECO:0000256" key="9">
    <source>
        <dbReference type="SAM" id="MobiDB-lite"/>
    </source>
</evidence>
<feature type="compositionally biased region" description="Gly residues" evidence="9">
    <location>
        <begin position="810"/>
        <end position="831"/>
    </location>
</feature>
<keyword evidence="2" id="KW-0645">Protease</keyword>
<dbReference type="AlphaFoldDB" id="A0A934STP9"/>
<keyword evidence="12" id="KW-1185">Reference proteome</keyword>
<comment type="caution">
    <text evidence="11">The sequence shown here is derived from an EMBL/GenBank/DDBJ whole genome shotgun (WGS) entry which is preliminary data.</text>
</comment>
<keyword evidence="4" id="KW-0808">Transferase</keyword>
<keyword evidence="5" id="KW-0378">Hydrolase</keyword>
<evidence type="ECO:0000313" key="11">
    <source>
        <dbReference type="EMBL" id="MBK4348803.1"/>
    </source>
</evidence>
<dbReference type="InterPro" id="IPR050396">
    <property type="entry name" value="Glycosyltr_51/Transpeptidase"/>
</dbReference>
<keyword evidence="1" id="KW-0121">Carboxypeptidase</keyword>
<dbReference type="Gene3D" id="3.30.10.20">
    <property type="match status" value="1"/>
</dbReference>
<dbReference type="PROSITE" id="PS51178">
    <property type="entry name" value="PASTA"/>
    <property type="match status" value="1"/>
</dbReference>
<proteinExistence type="predicted"/>
<name>A0A934STP9_9MICO</name>
<feature type="domain" description="PASTA" evidence="10">
    <location>
        <begin position="732"/>
        <end position="798"/>
    </location>
</feature>
<sequence length="839" mass="86660">MSVSAQKPPGLLTAILGFVGLSVVAGVLATAMVTPAVAVTGSVASNSIGIFDDLPDSITIGDLPGQNQIFATRAGQPVKIATIYKQNRQEVSSDQISPYLKNAAIDGEDRRFLTHGGVDVQSVVRAALGNFTSGHTQSGSSTLDMQLVKNLLVQQALEITDPKKQKAAYVAAIEDTFDRKLKEMKLAIGLDRKYSKEQILTAYLNVVGMGGVTYGVESGAQRYFSTSANNLTIAQAASLVAIVQQPNLQNLSDPKLYPANKLRRDQILNDMYTAKHITKAELDTALATPIADEVKLSTVDNGCRAASAAPTACDYVSKIITSALDPATTPNAAPIVSALGSTVAERRANWSQGGYKIYTSIDLDLQDVAQTNLAKWTPPTETRFALGGVADSVEAGTGRILVMAQNKTFDDAGIVEGSAPDPTKTGLNLSTDQPYGGSNGFDTGSTFKIFDLANWLQNGHGLNEVVNGNSPQTFQKQNFTTSCDPGVAGTGAFKSYNDAGDPGGYMTVKSALINSVNNAFMQMAQKQDLCSIRDTADTMGAHRADFKSFSGGNLELNPTMIIGTNEQAPLTIAAAAATIGSGGTYCVPVIIDSIVSPSGKKLPGQQQDCTQALTADVAAGVANAMVGSETSGTSRPGNPFDGVAIAGKTGTANTAHQDWAVATTTKVATAVWTGNIDGATTSLKKFTNPITKSNYYSTSRFAIVKAVMSTVNKNPSLKGASSFPTVSAKLLAGSTVKVPDVSGQSTDDATTLLQSLGFSVTVGAAEPSSENSGSVSRTDPAAGTSVSSGQSITIFPSSGDPSGNDQQNGSGPGNANNGGGAPGQGGNGNGNGNQNPSKP</sequence>
<comment type="catalytic activity">
    <reaction evidence="8">
        <text>[GlcNAc-(1-&gt;4)-Mur2Ac(oyl-L-Ala-gamma-D-Glu-L-Lys-D-Ala-D-Ala)](n)-di-trans,octa-cis-undecaprenyl diphosphate + beta-D-GlcNAc-(1-&gt;4)-Mur2Ac(oyl-L-Ala-gamma-D-Glu-L-Lys-D-Ala-D-Ala)-di-trans,octa-cis-undecaprenyl diphosphate = [GlcNAc-(1-&gt;4)-Mur2Ac(oyl-L-Ala-gamma-D-Glu-L-Lys-D-Ala-D-Ala)](n+1)-di-trans,octa-cis-undecaprenyl diphosphate + di-trans,octa-cis-undecaprenyl diphosphate + H(+)</text>
        <dbReference type="Rhea" id="RHEA:23708"/>
        <dbReference type="Rhea" id="RHEA-COMP:9602"/>
        <dbReference type="Rhea" id="RHEA-COMP:9603"/>
        <dbReference type="ChEBI" id="CHEBI:15378"/>
        <dbReference type="ChEBI" id="CHEBI:58405"/>
        <dbReference type="ChEBI" id="CHEBI:60033"/>
        <dbReference type="ChEBI" id="CHEBI:78435"/>
        <dbReference type="EC" id="2.4.99.28"/>
    </reaction>
</comment>
<dbReference type="GO" id="GO:0009252">
    <property type="term" value="P:peptidoglycan biosynthetic process"/>
    <property type="evidence" value="ECO:0007669"/>
    <property type="project" value="TreeGrafter"/>
</dbReference>
<keyword evidence="3" id="KW-0328">Glycosyltransferase</keyword>
<evidence type="ECO:0000256" key="5">
    <source>
        <dbReference type="ARBA" id="ARBA00022801"/>
    </source>
</evidence>
<feature type="region of interest" description="Disordered" evidence="9">
    <location>
        <begin position="764"/>
        <end position="839"/>
    </location>
</feature>
<dbReference type="Pfam" id="PF00912">
    <property type="entry name" value="Transgly"/>
    <property type="match status" value="1"/>
</dbReference>
<evidence type="ECO:0000259" key="10">
    <source>
        <dbReference type="PROSITE" id="PS51178"/>
    </source>
</evidence>
<dbReference type="Pfam" id="PF00905">
    <property type="entry name" value="Transpeptidase"/>
    <property type="match status" value="1"/>
</dbReference>
<evidence type="ECO:0000256" key="4">
    <source>
        <dbReference type="ARBA" id="ARBA00022679"/>
    </source>
</evidence>
<feature type="compositionally biased region" description="Polar residues" evidence="9">
    <location>
        <begin position="768"/>
        <end position="777"/>
    </location>
</feature>
<evidence type="ECO:0000256" key="6">
    <source>
        <dbReference type="ARBA" id="ARBA00023268"/>
    </source>
</evidence>
<dbReference type="GO" id="GO:0009002">
    <property type="term" value="F:serine-type D-Ala-D-Ala carboxypeptidase activity"/>
    <property type="evidence" value="ECO:0007669"/>
    <property type="project" value="UniProtKB-EC"/>
</dbReference>
<dbReference type="InterPro" id="IPR001264">
    <property type="entry name" value="Glyco_trans_51"/>
</dbReference>
<dbReference type="InterPro" id="IPR001460">
    <property type="entry name" value="PCN-bd_Tpept"/>
</dbReference>
<feature type="compositionally biased region" description="Polar residues" evidence="9">
    <location>
        <begin position="784"/>
        <end position="805"/>
    </location>
</feature>
<dbReference type="EMBL" id="JAEPES010000005">
    <property type="protein sequence ID" value="MBK4348803.1"/>
    <property type="molecule type" value="Genomic_DNA"/>
</dbReference>
<dbReference type="PANTHER" id="PTHR32282:SF33">
    <property type="entry name" value="PEPTIDOGLYCAN GLYCOSYLTRANSFERASE"/>
    <property type="match status" value="1"/>
</dbReference>
<gene>
    <name evidence="11" type="ORF">IV501_14280</name>
</gene>
<dbReference type="RefSeq" id="WP_200557044.1">
    <property type="nucleotide sequence ID" value="NZ_JAEPES010000005.1"/>
</dbReference>
<dbReference type="SMART" id="SM00740">
    <property type="entry name" value="PASTA"/>
    <property type="match status" value="1"/>
</dbReference>
<dbReference type="GO" id="GO:0030288">
    <property type="term" value="C:outer membrane-bounded periplasmic space"/>
    <property type="evidence" value="ECO:0007669"/>
    <property type="project" value="TreeGrafter"/>
</dbReference>
<dbReference type="InterPro" id="IPR005543">
    <property type="entry name" value="PASTA_dom"/>
</dbReference>
<dbReference type="GO" id="GO:0008658">
    <property type="term" value="F:penicillin binding"/>
    <property type="evidence" value="ECO:0007669"/>
    <property type="project" value="InterPro"/>
</dbReference>
<evidence type="ECO:0000256" key="3">
    <source>
        <dbReference type="ARBA" id="ARBA00022676"/>
    </source>
</evidence>
<dbReference type="SUPFAM" id="SSF53955">
    <property type="entry name" value="Lysozyme-like"/>
    <property type="match status" value="1"/>
</dbReference>
<evidence type="ECO:0000313" key="12">
    <source>
        <dbReference type="Proteomes" id="UP000636458"/>
    </source>
</evidence>
<dbReference type="InterPro" id="IPR023346">
    <property type="entry name" value="Lysozyme-like_dom_sf"/>
</dbReference>
<reference evidence="11" key="1">
    <citation type="submission" date="2021-01" db="EMBL/GenBank/DDBJ databases">
        <title>Lacisediminihabitans sp. nov. strain G11-30, isolated from Antarctic Soil.</title>
        <authorList>
            <person name="Li J."/>
        </authorList>
    </citation>
    <scope>NUCLEOTIDE SEQUENCE</scope>
    <source>
        <strain evidence="11">G11-30</strain>
    </source>
</reference>
<dbReference type="SUPFAM" id="SSF56601">
    <property type="entry name" value="beta-lactamase/transpeptidase-like"/>
    <property type="match status" value="1"/>
</dbReference>
<dbReference type="InterPro" id="IPR012338">
    <property type="entry name" value="Beta-lactam/transpept-like"/>
</dbReference>
<dbReference type="Proteomes" id="UP000636458">
    <property type="component" value="Unassembled WGS sequence"/>
</dbReference>
<accession>A0A934STP9</accession>
<keyword evidence="6" id="KW-0511">Multifunctional enzyme</keyword>
<evidence type="ECO:0000256" key="8">
    <source>
        <dbReference type="ARBA" id="ARBA00049902"/>
    </source>
</evidence>
<dbReference type="PANTHER" id="PTHR32282">
    <property type="entry name" value="BINDING PROTEIN TRANSPEPTIDASE, PUTATIVE-RELATED"/>
    <property type="match status" value="1"/>
</dbReference>
<dbReference type="GO" id="GO:0008955">
    <property type="term" value="F:peptidoglycan glycosyltransferase activity"/>
    <property type="evidence" value="ECO:0007669"/>
    <property type="project" value="UniProtKB-EC"/>
</dbReference>
<organism evidence="11 12">
    <name type="scientific">Lacisediminihabitans changchengi</name>
    <dbReference type="NCBI Taxonomy" id="2787634"/>
    <lineage>
        <taxon>Bacteria</taxon>
        <taxon>Bacillati</taxon>
        <taxon>Actinomycetota</taxon>
        <taxon>Actinomycetes</taxon>
        <taxon>Micrococcales</taxon>
        <taxon>Microbacteriaceae</taxon>
        <taxon>Lacisediminihabitans</taxon>
    </lineage>
</organism>
<evidence type="ECO:0000256" key="7">
    <source>
        <dbReference type="ARBA" id="ARBA00034000"/>
    </source>
</evidence>
<dbReference type="InterPro" id="IPR036950">
    <property type="entry name" value="PBP_transglycosylase"/>
</dbReference>